<organism evidence="2 3">
    <name type="scientific">Diversispora epigaea</name>
    <dbReference type="NCBI Taxonomy" id="1348612"/>
    <lineage>
        <taxon>Eukaryota</taxon>
        <taxon>Fungi</taxon>
        <taxon>Fungi incertae sedis</taxon>
        <taxon>Mucoromycota</taxon>
        <taxon>Glomeromycotina</taxon>
        <taxon>Glomeromycetes</taxon>
        <taxon>Diversisporales</taxon>
        <taxon>Diversisporaceae</taxon>
        <taxon>Diversispora</taxon>
    </lineage>
</organism>
<evidence type="ECO:0000256" key="1">
    <source>
        <dbReference type="SAM" id="Phobius"/>
    </source>
</evidence>
<dbReference type="EMBL" id="PQFF01000415">
    <property type="protein sequence ID" value="RHZ51605.1"/>
    <property type="molecule type" value="Genomic_DNA"/>
</dbReference>
<accession>A0A397GL67</accession>
<sequence>MQLNKSAIYITVVFSTLVIAFLMNGQGKKLYPYQQLFEPKLWLDINAKFLAPNEPISSTILPPRNALNVTLLTGITPILSNIITNEHALEISPWIETTHMNLNYLLEEVKMV</sequence>
<comment type="caution">
    <text evidence="2">The sequence shown here is derived from an EMBL/GenBank/DDBJ whole genome shotgun (WGS) entry which is preliminary data.</text>
</comment>
<dbReference type="Proteomes" id="UP000266861">
    <property type="component" value="Unassembled WGS sequence"/>
</dbReference>
<keyword evidence="1" id="KW-1133">Transmembrane helix</keyword>
<keyword evidence="3" id="KW-1185">Reference proteome</keyword>
<reference evidence="2 3" key="1">
    <citation type="submission" date="2018-08" db="EMBL/GenBank/DDBJ databases">
        <title>Genome and evolution of the arbuscular mycorrhizal fungus Diversispora epigaea (formerly Glomus versiforme) and its bacterial endosymbionts.</title>
        <authorList>
            <person name="Sun X."/>
            <person name="Fei Z."/>
            <person name="Harrison M."/>
        </authorList>
    </citation>
    <scope>NUCLEOTIDE SEQUENCE [LARGE SCALE GENOMIC DNA]</scope>
    <source>
        <strain evidence="2 3">IT104</strain>
    </source>
</reference>
<protein>
    <submittedName>
        <fullName evidence="2">Uncharacterized protein</fullName>
    </submittedName>
</protein>
<name>A0A397GL67_9GLOM</name>
<dbReference type="OrthoDB" id="2486808at2759"/>
<dbReference type="AlphaFoldDB" id="A0A397GL67"/>
<proteinExistence type="predicted"/>
<keyword evidence="1" id="KW-0812">Transmembrane</keyword>
<keyword evidence="1" id="KW-0472">Membrane</keyword>
<evidence type="ECO:0000313" key="2">
    <source>
        <dbReference type="EMBL" id="RHZ51605.1"/>
    </source>
</evidence>
<feature type="transmembrane region" description="Helical" evidence="1">
    <location>
        <begin position="6"/>
        <end position="23"/>
    </location>
</feature>
<gene>
    <name evidence="2" type="ORF">Glove_476g102</name>
</gene>
<evidence type="ECO:0000313" key="3">
    <source>
        <dbReference type="Proteomes" id="UP000266861"/>
    </source>
</evidence>